<keyword evidence="1" id="KW-0812">Transmembrane</keyword>
<dbReference type="Pfam" id="PF00873">
    <property type="entry name" value="ACR_tran"/>
    <property type="match status" value="1"/>
</dbReference>
<accession>A0ABW2DGX1</accession>
<dbReference type="Gene3D" id="3.30.2090.10">
    <property type="entry name" value="Multidrug efflux transporter AcrB TolC docking domain, DN and DC subdomains"/>
    <property type="match status" value="1"/>
</dbReference>
<dbReference type="InterPro" id="IPR027463">
    <property type="entry name" value="AcrB_DN_DC_subdom"/>
</dbReference>
<dbReference type="SUPFAM" id="SSF82866">
    <property type="entry name" value="Multidrug efflux transporter AcrB transmembrane domain"/>
    <property type="match status" value="1"/>
</dbReference>
<dbReference type="Gene3D" id="3.30.70.1430">
    <property type="entry name" value="Multidrug efflux transporter AcrB pore domain"/>
    <property type="match status" value="1"/>
</dbReference>
<dbReference type="Gene3D" id="1.20.1640.10">
    <property type="entry name" value="Multidrug efflux transporter AcrB transmembrane domain"/>
    <property type="match status" value="1"/>
</dbReference>
<gene>
    <name evidence="2" type="ORF">ACFQHR_05420</name>
</gene>
<dbReference type="Proteomes" id="UP001596405">
    <property type="component" value="Unassembled WGS sequence"/>
</dbReference>
<keyword evidence="3" id="KW-1185">Reference proteome</keyword>
<dbReference type="SUPFAM" id="SSF82693">
    <property type="entry name" value="Multidrug efflux transporter AcrB pore domain, PN1, PN2, PC1 and PC2 subdomains"/>
    <property type="match status" value="2"/>
</dbReference>
<protein>
    <submittedName>
        <fullName evidence="2">Efflux RND transporter permease subunit</fullName>
    </submittedName>
</protein>
<evidence type="ECO:0000313" key="3">
    <source>
        <dbReference type="Proteomes" id="UP001596405"/>
    </source>
</evidence>
<feature type="transmembrane region" description="Helical" evidence="1">
    <location>
        <begin position="361"/>
        <end position="381"/>
    </location>
</feature>
<comment type="caution">
    <text evidence="2">The sequence shown here is derived from an EMBL/GenBank/DDBJ whole genome shotgun (WGS) entry which is preliminary data.</text>
</comment>
<reference evidence="3" key="1">
    <citation type="journal article" date="2019" name="Int. J. Syst. Evol. Microbiol.">
        <title>The Global Catalogue of Microorganisms (GCM) 10K type strain sequencing project: providing services to taxonomists for standard genome sequencing and annotation.</title>
        <authorList>
            <consortium name="The Broad Institute Genomics Platform"/>
            <consortium name="The Broad Institute Genome Sequencing Center for Infectious Disease"/>
            <person name="Wu L."/>
            <person name="Ma J."/>
        </authorList>
    </citation>
    <scope>NUCLEOTIDE SEQUENCE [LARGE SCALE GENOMIC DNA]</scope>
    <source>
        <strain evidence="3">CGMCC 4.7393</strain>
    </source>
</reference>
<proteinExistence type="predicted"/>
<organism evidence="2 3">
    <name type="scientific">Rufibacter roseus</name>
    <dbReference type="NCBI Taxonomy" id="1567108"/>
    <lineage>
        <taxon>Bacteria</taxon>
        <taxon>Pseudomonadati</taxon>
        <taxon>Bacteroidota</taxon>
        <taxon>Cytophagia</taxon>
        <taxon>Cytophagales</taxon>
        <taxon>Hymenobacteraceae</taxon>
        <taxon>Rufibacter</taxon>
    </lineage>
</organism>
<sequence length="426" mass="46808">MIGKLISFSLRNRLVVLLIAAGLFGWGLYSVSTNKVDAIPDLSENQVIVFTEWMGRSPQIIEDQVTYPLVTNLQGMPQVKYVRGVSMFGMSFIYVIFEDDADVYWARERVSERLASANRLLPEGAVPTIGPEGTGVGHILWYTLDAPGLDLGEQRAVQDWYVKFALQNVPGVSEIASFGGFQKQYQITLDPNRLAYFNITVPQVMAAVRTNNNESGGSKFEMSDIGYIVKTTGYLQSAEEIESIPILTQNTIPVQVKDVATVQMTGESRLGIFDINGEGEAVGGIVVMRYGENAAEVIENVKEKMNEVAAGLPKGMKFNIVYDRSGLINEAVDSVRGTLIEEMIVASVIVFLFLFHWRSALIIIIQLPLSVAIGFILLNAFDISSNIMSLTGIALSIGVIVDDAIVMVENAYRHLAEAQHTEESHG</sequence>
<keyword evidence="1" id="KW-1133">Transmembrane helix</keyword>
<dbReference type="EMBL" id="JBHSYQ010000003">
    <property type="protein sequence ID" value="MFC6997054.1"/>
    <property type="molecule type" value="Genomic_DNA"/>
</dbReference>
<evidence type="ECO:0000313" key="2">
    <source>
        <dbReference type="EMBL" id="MFC6997054.1"/>
    </source>
</evidence>
<dbReference type="PANTHER" id="PTHR32063:SF19">
    <property type="entry name" value="CATION EFFLUX SYSTEM PROTEIN CUSA"/>
    <property type="match status" value="1"/>
</dbReference>
<keyword evidence="1" id="KW-0472">Membrane</keyword>
<evidence type="ECO:0000256" key="1">
    <source>
        <dbReference type="SAM" id="Phobius"/>
    </source>
</evidence>
<dbReference type="InterPro" id="IPR001036">
    <property type="entry name" value="Acrflvin-R"/>
</dbReference>
<dbReference type="RefSeq" id="WP_066623306.1">
    <property type="nucleotide sequence ID" value="NZ_JBHSYQ010000003.1"/>
</dbReference>
<dbReference type="Gene3D" id="3.30.70.1320">
    <property type="entry name" value="Multidrug efflux transporter AcrB pore domain like"/>
    <property type="match status" value="1"/>
</dbReference>
<dbReference type="PANTHER" id="PTHR32063">
    <property type="match status" value="1"/>
</dbReference>
<dbReference type="PRINTS" id="PR00702">
    <property type="entry name" value="ACRIFLAVINRP"/>
</dbReference>
<dbReference type="SUPFAM" id="SSF82714">
    <property type="entry name" value="Multidrug efflux transporter AcrB TolC docking domain, DN and DC subdomains"/>
    <property type="match status" value="1"/>
</dbReference>
<name>A0ABW2DGX1_9BACT</name>